<evidence type="ECO:0000313" key="1">
    <source>
        <dbReference type="EMBL" id="VDC95308.1"/>
    </source>
</evidence>
<organism evidence="1">
    <name type="scientific">Brassica campestris</name>
    <name type="common">Field mustard</name>
    <dbReference type="NCBI Taxonomy" id="3711"/>
    <lineage>
        <taxon>Eukaryota</taxon>
        <taxon>Viridiplantae</taxon>
        <taxon>Streptophyta</taxon>
        <taxon>Embryophyta</taxon>
        <taxon>Tracheophyta</taxon>
        <taxon>Spermatophyta</taxon>
        <taxon>Magnoliopsida</taxon>
        <taxon>eudicotyledons</taxon>
        <taxon>Gunneridae</taxon>
        <taxon>Pentapetalae</taxon>
        <taxon>rosids</taxon>
        <taxon>malvids</taxon>
        <taxon>Brassicales</taxon>
        <taxon>Brassicaceae</taxon>
        <taxon>Brassiceae</taxon>
        <taxon>Brassica</taxon>
    </lineage>
</organism>
<dbReference type="AlphaFoldDB" id="A0A3P6BH36"/>
<reference evidence="1" key="1">
    <citation type="submission" date="2018-11" db="EMBL/GenBank/DDBJ databases">
        <authorList>
            <consortium name="Genoscope - CEA"/>
            <person name="William W."/>
        </authorList>
    </citation>
    <scope>NUCLEOTIDE SEQUENCE</scope>
</reference>
<evidence type="ECO:0008006" key="2">
    <source>
        <dbReference type="Google" id="ProtNLM"/>
    </source>
</evidence>
<dbReference type="EMBL" id="LR031574">
    <property type="protein sequence ID" value="VDC95308.1"/>
    <property type="molecule type" value="Genomic_DNA"/>
</dbReference>
<protein>
    <recommendedName>
        <fullName evidence="2">DUF223 domain-containing protein</fullName>
    </recommendedName>
</protein>
<proteinExistence type="predicted"/>
<name>A0A3P6BH36_BRACM</name>
<sequence length="51" mass="6119">MQVHIIDPLNNRLYFDFKSIYEIPHIRNKDINYPIDIMGVVFNTEAHFDNP</sequence>
<accession>A0A3P6BH36</accession>
<gene>
    <name evidence="1" type="ORF">BRAA07T27946Z</name>
</gene>